<keyword evidence="8" id="KW-1185">Reference proteome</keyword>
<keyword evidence="3 5" id="KW-1133">Transmembrane helix</keyword>
<organism evidence="7 8">
    <name type="scientific">Starmerella bacillaris</name>
    <name type="common">Yeast</name>
    <name type="synonym">Candida zemplinina</name>
    <dbReference type="NCBI Taxonomy" id="1247836"/>
    <lineage>
        <taxon>Eukaryota</taxon>
        <taxon>Fungi</taxon>
        <taxon>Dikarya</taxon>
        <taxon>Ascomycota</taxon>
        <taxon>Saccharomycotina</taxon>
        <taxon>Dipodascomycetes</taxon>
        <taxon>Dipodascales</taxon>
        <taxon>Trichomonascaceae</taxon>
        <taxon>Starmerella</taxon>
    </lineage>
</organism>
<reference evidence="7 8" key="1">
    <citation type="journal article" date="2023" name="Elife">
        <title>Identification of key yeast species and microbe-microbe interactions impacting larval growth of Drosophila in the wild.</title>
        <authorList>
            <person name="Mure A."/>
            <person name="Sugiura Y."/>
            <person name="Maeda R."/>
            <person name="Honda K."/>
            <person name="Sakurai N."/>
            <person name="Takahashi Y."/>
            <person name="Watada M."/>
            <person name="Katoh T."/>
            <person name="Gotoh A."/>
            <person name="Gotoh Y."/>
            <person name="Taniguchi I."/>
            <person name="Nakamura K."/>
            <person name="Hayashi T."/>
            <person name="Katayama T."/>
            <person name="Uemura T."/>
            <person name="Hattori Y."/>
        </authorList>
    </citation>
    <scope>NUCLEOTIDE SEQUENCE [LARGE SCALE GENOMIC DNA]</scope>
    <source>
        <strain evidence="7 8">SB-73</strain>
    </source>
</reference>
<feature type="transmembrane region" description="Helical" evidence="5">
    <location>
        <begin position="189"/>
        <end position="209"/>
    </location>
</feature>
<dbReference type="InterPro" id="IPR050307">
    <property type="entry name" value="Sterol_Desaturase_Related"/>
</dbReference>
<dbReference type="AlphaFoldDB" id="A0AAV5REV5"/>
<dbReference type="GO" id="GO:0005506">
    <property type="term" value="F:iron ion binding"/>
    <property type="evidence" value="ECO:0007669"/>
    <property type="project" value="InterPro"/>
</dbReference>
<evidence type="ECO:0000313" key="7">
    <source>
        <dbReference type="EMBL" id="GMM49757.1"/>
    </source>
</evidence>
<name>A0AAV5REV5_STABA</name>
<dbReference type="GO" id="GO:0016020">
    <property type="term" value="C:membrane"/>
    <property type="evidence" value="ECO:0007669"/>
    <property type="project" value="UniProtKB-SubCell"/>
</dbReference>
<proteinExistence type="predicted"/>
<feature type="domain" description="Fatty acid hydroxylase" evidence="6">
    <location>
        <begin position="196"/>
        <end position="322"/>
    </location>
</feature>
<dbReference type="GO" id="GO:0008610">
    <property type="term" value="P:lipid biosynthetic process"/>
    <property type="evidence" value="ECO:0007669"/>
    <property type="project" value="InterPro"/>
</dbReference>
<dbReference type="GO" id="GO:0016491">
    <property type="term" value="F:oxidoreductase activity"/>
    <property type="evidence" value="ECO:0007669"/>
    <property type="project" value="InterPro"/>
</dbReference>
<feature type="transmembrane region" description="Helical" evidence="5">
    <location>
        <begin position="150"/>
        <end position="169"/>
    </location>
</feature>
<gene>
    <name evidence="7" type="ORF">DASB73_007150</name>
</gene>
<keyword evidence="2 5" id="KW-0812">Transmembrane</keyword>
<accession>A0AAV5REV5</accession>
<evidence type="ECO:0000256" key="5">
    <source>
        <dbReference type="SAM" id="Phobius"/>
    </source>
</evidence>
<evidence type="ECO:0000259" key="6">
    <source>
        <dbReference type="Pfam" id="PF04116"/>
    </source>
</evidence>
<evidence type="ECO:0000256" key="4">
    <source>
        <dbReference type="ARBA" id="ARBA00023136"/>
    </source>
</evidence>
<dbReference type="PANTHER" id="PTHR11863">
    <property type="entry name" value="STEROL DESATURASE"/>
    <property type="match status" value="1"/>
</dbReference>
<dbReference type="EMBL" id="BTGC01000003">
    <property type="protein sequence ID" value="GMM49757.1"/>
    <property type="molecule type" value="Genomic_DNA"/>
</dbReference>
<feature type="transmembrane region" description="Helical" evidence="5">
    <location>
        <begin position="105"/>
        <end position="130"/>
    </location>
</feature>
<dbReference type="Proteomes" id="UP001362899">
    <property type="component" value="Unassembled WGS sequence"/>
</dbReference>
<dbReference type="Pfam" id="PF04116">
    <property type="entry name" value="FA_hydroxylase"/>
    <property type="match status" value="1"/>
</dbReference>
<evidence type="ECO:0000256" key="2">
    <source>
        <dbReference type="ARBA" id="ARBA00022692"/>
    </source>
</evidence>
<dbReference type="InterPro" id="IPR006694">
    <property type="entry name" value="Fatty_acid_hydroxylase"/>
</dbReference>
<keyword evidence="4 5" id="KW-0472">Membrane</keyword>
<comment type="subcellular location">
    <subcellularLocation>
        <location evidence="1">Membrane</location>
    </subcellularLocation>
</comment>
<evidence type="ECO:0000256" key="3">
    <source>
        <dbReference type="ARBA" id="ARBA00022989"/>
    </source>
</evidence>
<evidence type="ECO:0000313" key="8">
    <source>
        <dbReference type="Proteomes" id="UP001362899"/>
    </source>
</evidence>
<comment type="caution">
    <text evidence="7">The sequence shown here is derived from an EMBL/GenBank/DDBJ whole genome shotgun (WGS) entry which is preliminary data.</text>
</comment>
<sequence length="378" mass="44015">MDLILEVADYYGFDKFYATLFPIAPDSVIGSTAAAAASAVTHNSSPTEQIVSTFRTQAPKFLKFAANWHGNKLDRYGVAPTHWFAPTEYAAESILLRDNILRQSLTLFLITTFFGWVLYLGTAWISYIFVYDHDNFNHPKFLKNQMRLEIIRGVTAIPTMTALTVPWFVAEAQGYSKLYYSLEDNGGYFYLFMQFPIFLLFTDFVIYWAHRWLHHPWVYKNLHKPHHKWIVSTPFASHAFHPVDGYVQSIAYHIFPFVFPLQKICYLGLFMFVNIWSVLIHDGEYLAHDPIINGSACHTIHHLYFNYNYGQYTTFWDRLFGTHRQPDKELFNPWEKKAGKTIKKQVVEMEHILAEVEGEDDRVYASAVTETVSVTKRR</sequence>
<protein>
    <submittedName>
        <fullName evidence="7">C-5 sterol desaturase</fullName>
    </submittedName>
</protein>
<evidence type="ECO:0000256" key="1">
    <source>
        <dbReference type="ARBA" id="ARBA00004370"/>
    </source>
</evidence>